<evidence type="ECO:0000313" key="3">
    <source>
        <dbReference type="Proteomes" id="UP000009080"/>
    </source>
</evidence>
<evidence type="ECO:0000313" key="2">
    <source>
        <dbReference type="EMBL" id="ACR11767.1"/>
    </source>
</evidence>
<dbReference type="AlphaFoldDB" id="C5BPW3"/>
<dbReference type="eggNOG" id="COG0834">
    <property type="taxonomic scope" value="Bacteria"/>
</dbReference>
<evidence type="ECO:0000256" key="1">
    <source>
        <dbReference type="SAM" id="Phobius"/>
    </source>
</evidence>
<dbReference type="HOGENOM" id="CLU_066015_1_0_6"/>
<dbReference type="SUPFAM" id="SSF53850">
    <property type="entry name" value="Periplasmic binding protein-like II"/>
    <property type="match status" value="1"/>
</dbReference>
<dbReference type="Proteomes" id="UP000009080">
    <property type="component" value="Chromosome"/>
</dbReference>
<feature type="transmembrane region" description="Helical" evidence="1">
    <location>
        <begin position="21"/>
        <end position="39"/>
    </location>
</feature>
<name>C5BPW3_TERTT</name>
<dbReference type="RefSeq" id="WP_015817878.1">
    <property type="nucleotide sequence ID" value="NC_012997.1"/>
</dbReference>
<accession>C5BPW3</accession>
<dbReference type="STRING" id="377629.TERTU_3222"/>
<dbReference type="KEGG" id="ttu:TERTU_3222"/>
<keyword evidence="1" id="KW-1133">Transmembrane helix</keyword>
<keyword evidence="1" id="KW-0812">Transmembrane</keyword>
<organism evidence="2 3">
    <name type="scientific">Teredinibacter turnerae (strain ATCC 39867 / T7901)</name>
    <dbReference type="NCBI Taxonomy" id="377629"/>
    <lineage>
        <taxon>Bacteria</taxon>
        <taxon>Pseudomonadati</taxon>
        <taxon>Pseudomonadota</taxon>
        <taxon>Gammaproteobacteria</taxon>
        <taxon>Cellvibrionales</taxon>
        <taxon>Cellvibrionaceae</taxon>
        <taxon>Teredinibacter</taxon>
    </lineage>
</organism>
<keyword evidence="3" id="KW-1185">Reference proteome</keyword>
<protein>
    <submittedName>
        <fullName evidence="2">Membrane protein</fullName>
    </submittedName>
</protein>
<sequence length="322" mass="36835">MFRRRIYIVVGYDDWFGVMSALKLVVLCLLGSIVIVLGVQEKAEASEQTLRISYPYVQTDPVYKDISDYVHDLLKLLLSKSGNPYVVEPVYVPPVPMSRTVMYLNSGKFNVAWAHYDKHLDELLLPIPVPIFRGLGGWRLFFVRADDTRMAEVRDLAELKNFQLGQGHDWPDTTILRAAGFEVRTGVARDNLFQLLKHQRIDAFPRSVMEIWSEAKLPQASGLRVEEHVVLHYPTAFYLVLKRSDRELGEILQASFDKAISDGSFQQLFLAWKGDIFEQSRLNQRQVISIDNPVLGANARLDRHELWFSPSDLTGVKSDAQR</sequence>
<proteinExistence type="predicted"/>
<keyword evidence="1" id="KW-0472">Membrane</keyword>
<gene>
    <name evidence="2" type="ordered locus">TERTU_3222</name>
</gene>
<dbReference type="EMBL" id="CP001614">
    <property type="protein sequence ID" value="ACR11767.1"/>
    <property type="molecule type" value="Genomic_DNA"/>
</dbReference>
<reference evidence="2 3" key="1">
    <citation type="journal article" date="2009" name="PLoS ONE">
        <title>The complete genome of Teredinibacter turnerae T7901: an intracellular endosymbiont of marine wood-boring bivalves (shipworms).</title>
        <authorList>
            <person name="Yang J.C."/>
            <person name="Madupu R."/>
            <person name="Durkin A.S."/>
            <person name="Ekborg N.A."/>
            <person name="Pedamallu C.S."/>
            <person name="Hostetler J.B."/>
            <person name="Radune D."/>
            <person name="Toms B.S."/>
            <person name="Henrissat B."/>
            <person name="Coutinho P.M."/>
            <person name="Schwarz S."/>
            <person name="Field L."/>
            <person name="Trindade-Silva A.E."/>
            <person name="Soares C.A.G."/>
            <person name="Elshahawi S."/>
            <person name="Hanora A."/>
            <person name="Schmidt E.W."/>
            <person name="Haygood M.G."/>
            <person name="Posfai J."/>
            <person name="Benner J."/>
            <person name="Madinger C."/>
            <person name="Nove J."/>
            <person name="Anton B."/>
            <person name="Chaudhary K."/>
            <person name="Foster J."/>
            <person name="Holman A."/>
            <person name="Kumar S."/>
            <person name="Lessard P.A."/>
            <person name="Luyten Y.A."/>
            <person name="Slatko B."/>
            <person name="Wood N."/>
            <person name="Wu B."/>
            <person name="Teplitski M."/>
            <person name="Mougous J.D."/>
            <person name="Ward N."/>
            <person name="Eisen J.A."/>
            <person name="Badger J.H."/>
            <person name="Distel D.L."/>
        </authorList>
    </citation>
    <scope>NUCLEOTIDE SEQUENCE [LARGE SCALE GENOMIC DNA]</scope>
    <source>
        <strain evidence="3">ATCC 39867 / T7901</strain>
    </source>
</reference>